<dbReference type="Gene3D" id="3.40.30.10">
    <property type="entry name" value="Glutaredoxin"/>
    <property type="match status" value="1"/>
</dbReference>
<organism evidence="2">
    <name type="scientific">Dissoconium aciculare CBS 342.82</name>
    <dbReference type="NCBI Taxonomy" id="1314786"/>
    <lineage>
        <taxon>Eukaryota</taxon>
        <taxon>Fungi</taxon>
        <taxon>Dikarya</taxon>
        <taxon>Ascomycota</taxon>
        <taxon>Pezizomycotina</taxon>
        <taxon>Dothideomycetes</taxon>
        <taxon>Dothideomycetidae</taxon>
        <taxon>Mycosphaerellales</taxon>
        <taxon>Dissoconiaceae</taxon>
        <taxon>Dissoconium</taxon>
    </lineage>
</organism>
<keyword evidence="1" id="KW-1185">Reference proteome</keyword>
<reference evidence="2" key="3">
    <citation type="submission" date="2025-08" db="UniProtKB">
        <authorList>
            <consortium name="RefSeq"/>
        </authorList>
    </citation>
    <scope>IDENTIFICATION</scope>
    <source>
        <strain evidence="2">CBS 342.82</strain>
    </source>
</reference>
<protein>
    <recommendedName>
        <fullName evidence="3">AhpC/TSA antioxidant enzyme-domain-containing protein</fullName>
    </recommendedName>
</protein>
<dbReference type="AlphaFoldDB" id="A0A6J3LZI2"/>
<dbReference type="OrthoDB" id="40334at2759"/>
<gene>
    <name evidence="2" type="ORF">K489DRAFT_382239</name>
</gene>
<dbReference type="PANTHER" id="PTHR28630:SF3">
    <property type="entry name" value="PEROXIREDOXIN-LIKE 2C"/>
    <property type="match status" value="1"/>
</dbReference>
<dbReference type="PANTHER" id="PTHR28630">
    <property type="match status" value="1"/>
</dbReference>
<dbReference type="GeneID" id="54363126"/>
<dbReference type="Pfam" id="PF13911">
    <property type="entry name" value="AhpC-TSA_2"/>
    <property type="match status" value="1"/>
</dbReference>
<dbReference type="InterPro" id="IPR036249">
    <property type="entry name" value="Thioredoxin-like_sf"/>
</dbReference>
<dbReference type="RefSeq" id="XP_033458231.1">
    <property type="nucleotide sequence ID" value="XM_033605326.1"/>
</dbReference>
<reference evidence="2" key="1">
    <citation type="submission" date="2020-01" db="EMBL/GenBank/DDBJ databases">
        <authorList>
            <consortium name="DOE Joint Genome Institute"/>
            <person name="Haridas S."/>
            <person name="Albert R."/>
            <person name="Binder M."/>
            <person name="Bloem J."/>
            <person name="Labutti K."/>
            <person name="Salamov A."/>
            <person name="Andreopoulos B."/>
            <person name="Baker S.E."/>
            <person name="Barry K."/>
            <person name="Bills G."/>
            <person name="Bluhm B.H."/>
            <person name="Cannon C."/>
            <person name="Castanera R."/>
            <person name="Culley D.E."/>
            <person name="Daum C."/>
            <person name="Ezra D."/>
            <person name="Gonzalez J.B."/>
            <person name="Henrissat B."/>
            <person name="Kuo A."/>
            <person name="Liang C."/>
            <person name="Lipzen A."/>
            <person name="Lutzoni F."/>
            <person name="Magnuson J."/>
            <person name="Mondo S."/>
            <person name="Nolan M."/>
            <person name="Ohm R."/>
            <person name="Pangilinan J."/>
            <person name="Park H.-J."/>
            <person name="Ramirez L."/>
            <person name="Alfaro M."/>
            <person name="Sun H."/>
            <person name="Tritt A."/>
            <person name="Yoshinaga Y."/>
            <person name="Zwiers L.-H."/>
            <person name="Turgeon B.G."/>
            <person name="Goodwin S.B."/>
            <person name="Spatafora J.W."/>
            <person name="Crous P.W."/>
            <person name="Grigoriev I.V."/>
        </authorList>
    </citation>
    <scope>NUCLEOTIDE SEQUENCE</scope>
    <source>
        <strain evidence="2">CBS 342.82</strain>
    </source>
</reference>
<accession>A0A6J3LZI2</accession>
<evidence type="ECO:0008006" key="3">
    <source>
        <dbReference type="Google" id="ProtNLM"/>
    </source>
</evidence>
<proteinExistence type="predicted"/>
<sequence length="207" mass="22961">MGATAAQEKPTDIYRLPDAKVLEEAGQLQVLDKDGNKVDLKSFYTNQPTGEKQLIVFIRHFLCGFCEEYVRALARDLPPKLLESVDTKLTIVGCGDHTLIADYATRTGCPYPIYCDPSRATYEKLGMVCSLNQKGKPDYLSRSQLSLIKSSLFTALGMGVGKAWKAGKISQNGGEWVFKDGTVEWCRRMQHTADHAEIPELKTVLGL</sequence>
<name>A0A6J3LZI2_9PEZI</name>
<reference evidence="2" key="2">
    <citation type="submission" date="2020-04" db="EMBL/GenBank/DDBJ databases">
        <authorList>
            <consortium name="NCBI Genome Project"/>
        </authorList>
    </citation>
    <scope>NUCLEOTIDE SEQUENCE</scope>
    <source>
        <strain evidence="2">CBS 342.82</strain>
    </source>
</reference>
<dbReference type="Proteomes" id="UP000504637">
    <property type="component" value="Unplaced"/>
</dbReference>
<evidence type="ECO:0000313" key="2">
    <source>
        <dbReference type="RefSeq" id="XP_033458231.1"/>
    </source>
</evidence>
<evidence type="ECO:0000313" key="1">
    <source>
        <dbReference type="Proteomes" id="UP000504637"/>
    </source>
</evidence>
<dbReference type="InterPro" id="IPR032801">
    <property type="entry name" value="PXL2A/B/C"/>
</dbReference>
<dbReference type="SUPFAM" id="SSF52833">
    <property type="entry name" value="Thioredoxin-like"/>
    <property type="match status" value="1"/>
</dbReference>
<dbReference type="CDD" id="cd02970">
    <property type="entry name" value="PRX_like2"/>
    <property type="match status" value="1"/>
</dbReference>